<proteinExistence type="predicted"/>
<dbReference type="InterPro" id="IPR038763">
    <property type="entry name" value="DHH_sf"/>
</dbReference>
<dbReference type="InterPro" id="IPR003156">
    <property type="entry name" value="DHHA1_dom"/>
</dbReference>
<dbReference type="Proteomes" id="UP000644548">
    <property type="component" value="Unassembled WGS sequence"/>
</dbReference>
<dbReference type="Gene3D" id="3.90.1640.10">
    <property type="entry name" value="inorganic pyrophosphatase (n-terminal core)"/>
    <property type="match status" value="1"/>
</dbReference>
<dbReference type="Pfam" id="PF02272">
    <property type="entry name" value="DHHA1"/>
    <property type="match status" value="1"/>
</dbReference>
<evidence type="ECO:0000259" key="1">
    <source>
        <dbReference type="Pfam" id="PF01368"/>
    </source>
</evidence>
<evidence type="ECO:0000259" key="2">
    <source>
        <dbReference type="Pfam" id="PF02272"/>
    </source>
</evidence>
<gene>
    <name evidence="3" type="ORF">GCM10008960_08110</name>
</gene>
<dbReference type="PANTHER" id="PTHR47618:SF1">
    <property type="entry name" value="BIFUNCTIONAL OLIGORIBONUCLEASE AND PAP PHOSPHATASE NRNA"/>
    <property type="match status" value="1"/>
</dbReference>
<evidence type="ECO:0000313" key="3">
    <source>
        <dbReference type="EMBL" id="GGR83449.1"/>
    </source>
</evidence>
<dbReference type="Gene3D" id="3.10.310.30">
    <property type="match status" value="1"/>
</dbReference>
<dbReference type="Pfam" id="PF01368">
    <property type="entry name" value="DHH"/>
    <property type="match status" value="1"/>
</dbReference>
<dbReference type="EMBL" id="BMQN01000001">
    <property type="protein sequence ID" value="GGR83449.1"/>
    <property type="molecule type" value="Genomic_DNA"/>
</dbReference>
<comment type="caution">
    <text evidence="3">The sequence shown here is derived from an EMBL/GenBank/DDBJ whole genome shotgun (WGS) entry which is preliminary data.</text>
</comment>
<feature type="domain" description="DDH" evidence="1">
    <location>
        <begin position="25"/>
        <end position="163"/>
    </location>
</feature>
<reference evidence="4" key="1">
    <citation type="journal article" date="2019" name="Int. J. Syst. Evol. Microbiol.">
        <title>The Global Catalogue of Microorganisms (GCM) 10K type strain sequencing project: providing services to taxonomists for standard genome sequencing and annotation.</title>
        <authorList>
            <consortium name="The Broad Institute Genomics Platform"/>
            <consortium name="The Broad Institute Genome Sequencing Center for Infectious Disease"/>
            <person name="Wu L."/>
            <person name="Ma J."/>
        </authorList>
    </citation>
    <scope>NUCLEOTIDE SEQUENCE [LARGE SCALE GENOMIC DNA]</scope>
    <source>
        <strain evidence="4">JCM 31405</strain>
    </source>
</reference>
<accession>A0ABQ2S322</accession>
<dbReference type="PANTHER" id="PTHR47618">
    <property type="entry name" value="BIFUNCTIONAL OLIGORIBONUCLEASE AND PAP PHOSPHATASE NRNA"/>
    <property type="match status" value="1"/>
</dbReference>
<dbReference type="InterPro" id="IPR001667">
    <property type="entry name" value="DDH_dom"/>
</dbReference>
<sequence length="332" mass="35338">MTDTAPVHSDLQAVARALLDHTGPIVVLSHENPDGDALGSVLGLTRALRQLGREVIAPMHVPRFLTFVPRDGELSPALTEWPAGAMAAVLDVDNNDHARVAGADLSTFTGPVVNVDHHGTNQRRADALAVDPAQPAAATMIAELVDLLGAKWSEDLATPLMLGLITDTGSFRFDSVTPAAFQTASKLRSAGARLGWINDHLGQNPHTYYTLLREVLGTLQFMHEGRVVLVRVDGDMLDRTGSVWEDVENYVGMFRNVEGSQLAVMVKDFGDRVKISMRSRAGLSAQNIAVALGGGGHVPAAGASLNEPWAQVQPQLDAAIAAELARADQLSS</sequence>
<dbReference type="RefSeq" id="WP_189071824.1">
    <property type="nucleotide sequence ID" value="NZ_BMQN01000001.1"/>
</dbReference>
<keyword evidence="4" id="KW-1185">Reference proteome</keyword>
<dbReference type="SUPFAM" id="SSF64182">
    <property type="entry name" value="DHH phosphoesterases"/>
    <property type="match status" value="1"/>
</dbReference>
<organism evidence="3 4">
    <name type="scientific">Deinococcus sedimenti</name>
    <dbReference type="NCBI Taxonomy" id="1867090"/>
    <lineage>
        <taxon>Bacteria</taxon>
        <taxon>Thermotogati</taxon>
        <taxon>Deinococcota</taxon>
        <taxon>Deinococci</taxon>
        <taxon>Deinococcales</taxon>
        <taxon>Deinococcaceae</taxon>
        <taxon>Deinococcus</taxon>
    </lineage>
</organism>
<evidence type="ECO:0000313" key="4">
    <source>
        <dbReference type="Proteomes" id="UP000644548"/>
    </source>
</evidence>
<protein>
    <submittedName>
        <fullName evidence="3">Phosphoesterase</fullName>
    </submittedName>
</protein>
<dbReference type="InterPro" id="IPR051319">
    <property type="entry name" value="Oligoribo/pAp-PDE_c-di-AMP_PDE"/>
</dbReference>
<feature type="domain" description="DHHA1" evidence="2">
    <location>
        <begin position="245"/>
        <end position="319"/>
    </location>
</feature>
<name>A0ABQ2S322_9DEIO</name>